<comment type="caution">
    <text evidence="1">The sequence shown here is derived from an EMBL/GenBank/DDBJ whole genome shotgun (WGS) entry which is preliminary data.</text>
</comment>
<proteinExistence type="predicted"/>
<name>A0A829QNU6_9MYCO</name>
<sequence length="40" mass="5030">MRRRRVTGRRFLLRGRLRPLWLLGHPLPLALNARWLRRWL</sequence>
<dbReference type="EMBL" id="JAOH01000002">
    <property type="protein sequence ID" value="EUA64447.1"/>
    <property type="molecule type" value="Genomic_DNA"/>
</dbReference>
<protein>
    <submittedName>
        <fullName evidence="1">Uncharacterized protein</fullName>
    </submittedName>
</protein>
<reference evidence="1 2" key="1">
    <citation type="submission" date="2013-12" db="EMBL/GenBank/DDBJ databases">
        <authorList>
            <person name="Zelazny A."/>
            <person name="Olivier K."/>
            <person name="Holland S."/>
            <person name="Lenaerts A."/>
            <person name="Ordway D."/>
            <person name="DeGroote M.A."/>
            <person name="Parker T."/>
            <person name="Sizemore C."/>
            <person name="Tallon L.J."/>
            <person name="Sadzewicz L.K."/>
            <person name="Sengamalay N."/>
            <person name="Fraser C.M."/>
            <person name="Hine E."/>
            <person name="Shefchek K.A."/>
            <person name="Das S.P."/>
            <person name="Tettelin H."/>
        </authorList>
    </citation>
    <scope>NUCLEOTIDE SEQUENCE [LARGE SCALE GENOMIC DNA]</scope>
    <source>
        <strain evidence="1 2">1948</strain>
    </source>
</reference>
<evidence type="ECO:0000313" key="2">
    <source>
        <dbReference type="Proteomes" id="UP000021210"/>
    </source>
</evidence>
<gene>
    <name evidence="1" type="ORF">I542_4616</name>
</gene>
<dbReference type="AlphaFoldDB" id="A0A829QNU6"/>
<organism evidence="1 2">
    <name type="scientific">Mycobacteroides abscessus 1948</name>
    <dbReference type="NCBI Taxonomy" id="1299323"/>
    <lineage>
        <taxon>Bacteria</taxon>
        <taxon>Bacillati</taxon>
        <taxon>Actinomycetota</taxon>
        <taxon>Actinomycetes</taxon>
        <taxon>Mycobacteriales</taxon>
        <taxon>Mycobacteriaceae</taxon>
        <taxon>Mycobacteroides</taxon>
        <taxon>Mycobacteroides abscessus</taxon>
    </lineage>
</organism>
<dbReference type="Proteomes" id="UP000021210">
    <property type="component" value="Unassembled WGS sequence"/>
</dbReference>
<evidence type="ECO:0000313" key="1">
    <source>
        <dbReference type="EMBL" id="EUA64447.1"/>
    </source>
</evidence>
<accession>A0A829QNU6</accession>